<dbReference type="InterPro" id="IPR015422">
    <property type="entry name" value="PyrdxlP-dep_Trfase_small"/>
</dbReference>
<dbReference type="InterPro" id="IPR015421">
    <property type="entry name" value="PyrdxlP-dep_Trfase_major"/>
</dbReference>
<dbReference type="Gene3D" id="3.90.1150.10">
    <property type="entry name" value="Aspartate Aminotransferase, domain 1"/>
    <property type="match status" value="1"/>
</dbReference>
<name>A0A1F7YVT5_9BACT</name>
<proteinExistence type="inferred from homology"/>
<reference evidence="4 5" key="1">
    <citation type="journal article" date="2016" name="Nat. Commun.">
        <title>Thousands of microbial genomes shed light on interconnected biogeochemical processes in an aquifer system.</title>
        <authorList>
            <person name="Anantharaman K."/>
            <person name="Brown C.T."/>
            <person name="Hug L.A."/>
            <person name="Sharon I."/>
            <person name="Castelle C.J."/>
            <person name="Probst A.J."/>
            <person name="Thomas B.C."/>
            <person name="Singh A."/>
            <person name="Wilkins M.J."/>
            <person name="Karaoz U."/>
            <person name="Brodie E.L."/>
            <person name="Williams K.H."/>
            <person name="Hubbard S.S."/>
            <person name="Banfield J.F."/>
        </authorList>
    </citation>
    <scope>NUCLEOTIDE SEQUENCE [LARGE SCALE GENOMIC DNA]</scope>
</reference>
<dbReference type="GO" id="GO:0030170">
    <property type="term" value="F:pyridoxal phosphate binding"/>
    <property type="evidence" value="ECO:0007669"/>
    <property type="project" value="TreeGrafter"/>
</dbReference>
<dbReference type="InterPro" id="IPR015424">
    <property type="entry name" value="PyrdxlP-dep_Trfase"/>
</dbReference>
<dbReference type="InterPro" id="IPR000653">
    <property type="entry name" value="DegT/StrS_aminotransferase"/>
</dbReference>
<feature type="active site" description="Proton acceptor" evidence="1">
    <location>
        <position position="184"/>
    </location>
</feature>
<evidence type="ECO:0000256" key="3">
    <source>
        <dbReference type="RuleBase" id="RU004508"/>
    </source>
</evidence>
<dbReference type="AlphaFoldDB" id="A0A1F7YVT5"/>
<dbReference type="Proteomes" id="UP000178870">
    <property type="component" value="Unassembled WGS sequence"/>
</dbReference>
<dbReference type="Pfam" id="PF01041">
    <property type="entry name" value="DegT_DnrJ_EryC1"/>
    <property type="match status" value="1"/>
</dbReference>
<dbReference type="Gene3D" id="3.40.640.10">
    <property type="entry name" value="Type I PLP-dependent aspartate aminotransferase-like (Major domain)"/>
    <property type="match status" value="1"/>
</dbReference>
<evidence type="ECO:0000256" key="1">
    <source>
        <dbReference type="PIRSR" id="PIRSR000390-1"/>
    </source>
</evidence>
<dbReference type="GO" id="GO:0000271">
    <property type="term" value="P:polysaccharide biosynthetic process"/>
    <property type="evidence" value="ECO:0007669"/>
    <property type="project" value="TreeGrafter"/>
</dbReference>
<dbReference type="SUPFAM" id="SSF53383">
    <property type="entry name" value="PLP-dependent transferases"/>
    <property type="match status" value="1"/>
</dbReference>
<dbReference type="PANTHER" id="PTHR30244:SF34">
    <property type="entry name" value="DTDP-4-AMINO-4,6-DIDEOXYGALACTOSE TRANSAMINASE"/>
    <property type="match status" value="1"/>
</dbReference>
<dbReference type="GO" id="GO:0008483">
    <property type="term" value="F:transaminase activity"/>
    <property type="evidence" value="ECO:0007669"/>
    <property type="project" value="TreeGrafter"/>
</dbReference>
<evidence type="ECO:0000256" key="2">
    <source>
        <dbReference type="PIRSR" id="PIRSR000390-2"/>
    </source>
</evidence>
<keyword evidence="2 3" id="KW-0663">Pyridoxal phosphate</keyword>
<organism evidence="4 5">
    <name type="scientific">Candidatus Woesebacteria bacterium RIFCSPHIGHO2_01_FULL_44_21</name>
    <dbReference type="NCBI Taxonomy" id="1802503"/>
    <lineage>
        <taxon>Bacteria</taxon>
        <taxon>Candidatus Woeseibacteriota</taxon>
    </lineage>
</organism>
<protein>
    <submittedName>
        <fullName evidence="4">Uncharacterized protein</fullName>
    </submittedName>
</protein>
<gene>
    <name evidence="4" type="ORF">A2803_05280</name>
</gene>
<dbReference type="EMBL" id="MGGP01000025">
    <property type="protein sequence ID" value="OGM31452.1"/>
    <property type="molecule type" value="Genomic_DNA"/>
</dbReference>
<comment type="similarity">
    <text evidence="3">Belongs to the DegT/DnrJ/EryC1 family.</text>
</comment>
<evidence type="ECO:0000313" key="5">
    <source>
        <dbReference type="Proteomes" id="UP000178870"/>
    </source>
</evidence>
<evidence type="ECO:0000313" key="4">
    <source>
        <dbReference type="EMBL" id="OGM31452.1"/>
    </source>
</evidence>
<comment type="caution">
    <text evidence="4">The sequence shown here is derived from an EMBL/GenBank/DDBJ whole genome shotgun (WGS) entry which is preliminary data.</text>
</comment>
<feature type="modified residue" description="N6-(pyridoxal phosphate)lysine" evidence="2">
    <location>
        <position position="184"/>
    </location>
</feature>
<dbReference type="PIRSF" id="PIRSF000390">
    <property type="entry name" value="PLP_StrS"/>
    <property type="match status" value="1"/>
</dbReference>
<sequence length="366" mass="40371">MNVHISLCQPLIDPSYADSVRQQILSTYLGPGPTTQEFASYLASYTASRYSLLTVSGTVALSVASYALGLRPGDEILIPAYGVISTINAFTSFGLKPKLVDIDLQTGCMSPTELKKRISSKTRAVCFVDFSGYTGSNLVEISQFCQDNNLPLIEDAACALGHHFNGKSAGTFGTIGTFSFSVPKIVTTGQGGALVTKSKKYFKNAQNFIDNGDSNWRKTNTVRGIGNNLRFNDILASFGLVQLKDIKQRISLKSNVYKILRRSLSSKIFKVADNTPPLHNIVFTHKPNALIEYLKKNGIEAIRQYRTLSQHPIYTHLADTEFPNADFWTKYTVYLPFGLSLTENDAHYLVDVLTHSPIALDSVFEP</sequence>
<dbReference type="PANTHER" id="PTHR30244">
    <property type="entry name" value="TRANSAMINASE"/>
    <property type="match status" value="1"/>
</dbReference>
<accession>A0A1F7YVT5</accession>